<dbReference type="FunFam" id="2.60.40.420:FF:000013">
    <property type="entry name" value="basic blue protein-like"/>
    <property type="match status" value="1"/>
</dbReference>
<gene>
    <name evidence="9" type="ORF">Fot_41439</name>
</gene>
<accession>A0ABD1RI92</accession>
<dbReference type="InterPro" id="IPR003245">
    <property type="entry name" value="Phytocyanin_dom"/>
</dbReference>
<dbReference type="Pfam" id="PF01535">
    <property type="entry name" value="PPR"/>
    <property type="match status" value="5"/>
</dbReference>
<keyword evidence="3" id="KW-0186">Copper</keyword>
<dbReference type="PROSITE" id="PS00196">
    <property type="entry name" value="COPPER_BLUE"/>
    <property type="match status" value="1"/>
</dbReference>
<evidence type="ECO:0000256" key="7">
    <source>
        <dbReference type="PROSITE-ProRule" id="PRU00708"/>
    </source>
</evidence>
<dbReference type="Gene3D" id="2.60.40.420">
    <property type="entry name" value="Cupredoxins - blue copper proteins"/>
    <property type="match status" value="1"/>
</dbReference>
<feature type="domain" description="Phytocyanin" evidence="8">
    <location>
        <begin position="698"/>
        <end position="794"/>
    </location>
</feature>
<dbReference type="PROSITE" id="PS51375">
    <property type="entry name" value="PPR"/>
    <property type="match status" value="3"/>
</dbReference>
<protein>
    <recommendedName>
        <fullName evidence="5">Basic blue protein</fullName>
    </recommendedName>
    <alternativeName>
        <fullName evidence="6">Plantacyanin</fullName>
    </alternativeName>
</protein>
<comment type="caution">
    <text evidence="9">The sequence shown here is derived from an EMBL/GenBank/DDBJ whole genome shotgun (WGS) entry which is preliminary data.</text>
</comment>
<reference evidence="10" key="1">
    <citation type="submission" date="2024-07" db="EMBL/GenBank/DDBJ databases">
        <title>Two chromosome-level genome assemblies of Korean endemic species Abeliophyllum distichum and Forsythia ovata (Oleaceae).</title>
        <authorList>
            <person name="Jang H."/>
        </authorList>
    </citation>
    <scope>NUCLEOTIDE SEQUENCE [LARGE SCALE GENOMIC DNA]</scope>
</reference>
<dbReference type="InterPro" id="IPR011990">
    <property type="entry name" value="TPR-like_helical_dom_sf"/>
</dbReference>
<dbReference type="SUPFAM" id="SSF49503">
    <property type="entry name" value="Cupredoxins"/>
    <property type="match status" value="1"/>
</dbReference>
<dbReference type="PROSITE" id="PS51485">
    <property type="entry name" value="PHYTOCYANIN"/>
    <property type="match status" value="1"/>
</dbReference>
<dbReference type="PANTHER" id="PTHR47926">
    <property type="entry name" value="PENTATRICOPEPTIDE REPEAT-CONTAINING PROTEIN"/>
    <property type="match status" value="1"/>
</dbReference>
<evidence type="ECO:0000313" key="9">
    <source>
        <dbReference type="EMBL" id="KAL2488147.1"/>
    </source>
</evidence>
<evidence type="ECO:0000259" key="8">
    <source>
        <dbReference type="PROSITE" id="PS51485"/>
    </source>
</evidence>
<dbReference type="PANTHER" id="PTHR47926:SF342">
    <property type="entry name" value="TETRATRICOPEPTIDE-LIKE HELICAL DOMAIN-CONTAINING PROTEIN-RELATED"/>
    <property type="match status" value="1"/>
</dbReference>
<evidence type="ECO:0000256" key="5">
    <source>
        <dbReference type="ARBA" id="ARBA00071970"/>
    </source>
</evidence>
<dbReference type="FunFam" id="1.25.40.10:FF:000285">
    <property type="entry name" value="Pentatricopeptide repeat-containing protein, chloroplastic"/>
    <property type="match status" value="1"/>
</dbReference>
<dbReference type="Gene3D" id="1.25.40.10">
    <property type="entry name" value="Tetratricopeptide repeat domain"/>
    <property type="match status" value="4"/>
</dbReference>
<organism evidence="9 10">
    <name type="scientific">Forsythia ovata</name>
    <dbReference type="NCBI Taxonomy" id="205694"/>
    <lineage>
        <taxon>Eukaryota</taxon>
        <taxon>Viridiplantae</taxon>
        <taxon>Streptophyta</taxon>
        <taxon>Embryophyta</taxon>
        <taxon>Tracheophyta</taxon>
        <taxon>Spermatophyta</taxon>
        <taxon>Magnoliopsida</taxon>
        <taxon>eudicotyledons</taxon>
        <taxon>Gunneridae</taxon>
        <taxon>Pentapetalae</taxon>
        <taxon>asterids</taxon>
        <taxon>lamiids</taxon>
        <taxon>Lamiales</taxon>
        <taxon>Oleaceae</taxon>
        <taxon>Forsythieae</taxon>
        <taxon>Forsythia</taxon>
    </lineage>
</organism>
<dbReference type="Pfam" id="PF02298">
    <property type="entry name" value="Cu_bind_like"/>
    <property type="match status" value="1"/>
</dbReference>
<evidence type="ECO:0000256" key="3">
    <source>
        <dbReference type="ARBA" id="ARBA00023008"/>
    </source>
</evidence>
<dbReference type="NCBIfam" id="TIGR00756">
    <property type="entry name" value="PPR"/>
    <property type="match status" value="6"/>
</dbReference>
<proteinExistence type="predicted"/>
<dbReference type="GO" id="GO:0046872">
    <property type="term" value="F:metal ion binding"/>
    <property type="evidence" value="ECO:0007669"/>
    <property type="project" value="UniProtKB-KW"/>
</dbReference>
<dbReference type="InterPro" id="IPR002885">
    <property type="entry name" value="PPR_rpt"/>
</dbReference>
<sequence>MNRHARLIKLGLDTNAIHAAKLINDYSVSHAHQVFDQVSHKDTPLWTALISAYSRSEPPHCSQAIRLFSLMTREQGPDARPNHFTFTSVARAIASAPEHLYIGKTLHGYVVKAGVMLRSVVVGTALMDMYAKCGDVECAHKLFDEMHSRNLVTWNAMMAGFVQNGMEKIGLDLFVRMKCLENYFPDECTISTALSGCANIQDLIFGLQIHGYAIVSGFDLNCLNSIAHMYFCCHQVNQAEKVFSGVEGDVVSKMIKIRGYVYNQRYSEVLKHFCLDKNPSEIFYRDYTIILPILTACTKLSLLRVGKQVHGIFITLFSSCFRFKFSEDDEVILGSAFIDMYSKCSVIDDAQKVFDHWMPEQCVSHWNALISGYIYNDLVEDARRLFDNMPEKNVVSWTSMMTGYAQNGRPQEVLKLLDKIYSDEEGFKVEGNCLTFVVGLEAISYLSEIEKGKQVHAKIIRRLMSADTHNVVVGTALVDMYSKSGNMKYAQTVFDMMVEKNTIAWTSIITGYSAHGFGLHALKLFQQMMEIGRKPNEVTFIAVLTACSRGGLVEEGLHYFELMKTKYSLMPREDHFTCLMDMLGRVGKLEEAWHLLKEIEDTELGERCSTGTILAALLGACQVHGNVEIGKTVAKKMLQKGKQVSTTHITLSNVYASAGMWNEAYEVRTSWKKYGDEYAEPGLSRICTHPELEAADAAVFTVGDSSGWDFSMGNWTDGKHFKAGDVLVFNYDPSQHNVVAVDLNGYNRCSASAKSRTYTSGKDKIMLSKGNHYFICSYPGHCDGGMKIAISPYTKAKKNKEHRYINHEDMNSVDV</sequence>
<keyword evidence="4" id="KW-1015">Disulfide bond</keyword>
<evidence type="ECO:0000313" key="10">
    <source>
        <dbReference type="Proteomes" id="UP001604277"/>
    </source>
</evidence>
<keyword evidence="1" id="KW-0479">Metal-binding</keyword>
<evidence type="ECO:0000256" key="1">
    <source>
        <dbReference type="ARBA" id="ARBA00022723"/>
    </source>
</evidence>
<dbReference type="Pfam" id="PF20431">
    <property type="entry name" value="E_motif"/>
    <property type="match status" value="1"/>
</dbReference>
<feature type="repeat" description="PPR" evidence="7">
    <location>
        <begin position="119"/>
        <end position="153"/>
    </location>
</feature>
<dbReference type="FunFam" id="1.25.40.10:FF:000090">
    <property type="entry name" value="Pentatricopeptide repeat-containing protein, chloroplastic"/>
    <property type="match status" value="1"/>
</dbReference>
<evidence type="ECO:0000256" key="6">
    <source>
        <dbReference type="ARBA" id="ARBA00082491"/>
    </source>
</evidence>
<dbReference type="InterPro" id="IPR041844">
    <property type="entry name" value="Plantacyanin"/>
</dbReference>
<dbReference type="InterPro" id="IPR028871">
    <property type="entry name" value="BlueCu_1_BS"/>
</dbReference>
<feature type="repeat" description="PPR" evidence="7">
    <location>
        <begin position="501"/>
        <end position="535"/>
    </location>
</feature>
<dbReference type="CDD" id="cd11013">
    <property type="entry name" value="Plantacyanin"/>
    <property type="match status" value="1"/>
</dbReference>
<name>A0ABD1RI92_9LAMI</name>
<keyword evidence="10" id="KW-1185">Reference proteome</keyword>
<dbReference type="EMBL" id="JBFOLJ010000012">
    <property type="protein sequence ID" value="KAL2488147.1"/>
    <property type="molecule type" value="Genomic_DNA"/>
</dbReference>
<dbReference type="InterPro" id="IPR046960">
    <property type="entry name" value="PPR_At4g14850-like_plant"/>
</dbReference>
<evidence type="ECO:0000256" key="2">
    <source>
        <dbReference type="ARBA" id="ARBA00022737"/>
    </source>
</evidence>
<dbReference type="InterPro" id="IPR008972">
    <property type="entry name" value="Cupredoxin"/>
</dbReference>
<dbReference type="InterPro" id="IPR046848">
    <property type="entry name" value="E_motif"/>
</dbReference>
<dbReference type="Proteomes" id="UP001604277">
    <property type="component" value="Unassembled WGS sequence"/>
</dbReference>
<evidence type="ECO:0000256" key="4">
    <source>
        <dbReference type="ARBA" id="ARBA00023157"/>
    </source>
</evidence>
<dbReference type="AlphaFoldDB" id="A0ABD1RI92"/>
<dbReference type="Pfam" id="PF13041">
    <property type="entry name" value="PPR_2"/>
    <property type="match status" value="1"/>
</dbReference>
<feature type="repeat" description="PPR" evidence="7">
    <location>
        <begin position="362"/>
        <end position="396"/>
    </location>
</feature>
<keyword evidence="2" id="KW-0677">Repeat</keyword>